<sequence length="352" mass="39183">MYSQILIDNINILSEQALSSPETIKLEKPMSERLKETVFFHRKAISKIIHKKDHRLLVICGPCSIHDLSSAMEYASRLAELRNKYIQHLYIVMRVYFEKPRTTVGWKGYINDPHIDGTFDLEYGLRKARSLLIDINELGLPIATEALDPITPQYISDLVSWSAIGARTAESQTHRDMASGLSMPIGFKNGTDGSLSVALNGMIAATKPQVFLGMNSQGNVCLLRTKGNSDIHLVLRGGNKPNYEKTDVLAAEKALKELQLPSSIMIDCSHGNSNKDHRRQPIVVQEVLNQCSKGSKSIIGIMIESNLFEGNQPSNVPKNELKYGISITDACISWDTTVEVLSLCNEVMQKAR</sequence>
<dbReference type="NCBIfam" id="TIGR00034">
    <property type="entry name" value="aroFGH"/>
    <property type="match status" value="1"/>
</dbReference>
<feature type="domain" description="DAHP synthetase I/KDSA" evidence="9">
    <location>
        <begin position="47"/>
        <end position="340"/>
    </location>
</feature>
<accession>A0A0W1AK67</accession>
<name>A0A0W1AK67_9GAMM</name>
<evidence type="ECO:0000256" key="7">
    <source>
        <dbReference type="ARBA" id="ARBA00047508"/>
    </source>
</evidence>
<dbReference type="GO" id="GO:0005737">
    <property type="term" value="C:cytoplasm"/>
    <property type="evidence" value="ECO:0007669"/>
    <property type="project" value="TreeGrafter"/>
</dbReference>
<keyword evidence="5 8" id="KW-0808">Transferase</keyword>
<dbReference type="GO" id="GO:0042802">
    <property type="term" value="F:identical protein binding"/>
    <property type="evidence" value="ECO:0007669"/>
    <property type="project" value="UniProtKB-ARBA"/>
</dbReference>
<evidence type="ECO:0000256" key="6">
    <source>
        <dbReference type="ARBA" id="ARBA00023141"/>
    </source>
</evidence>
<dbReference type="PANTHER" id="PTHR21225">
    <property type="entry name" value="PHOSPHO-2-DEHYDRO-3-DEOXYHEPTONATE ALDOLASE DAHP SYNTHETASE"/>
    <property type="match status" value="1"/>
</dbReference>
<evidence type="ECO:0000256" key="1">
    <source>
        <dbReference type="ARBA" id="ARBA00003726"/>
    </source>
</evidence>
<dbReference type="EC" id="2.5.1.54" evidence="8"/>
<dbReference type="InterPro" id="IPR013785">
    <property type="entry name" value="Aldolase_TIM"/>
</dbReference>
<dbReference type="GO" id="GO:0009423">
    <property type="term" value="P:chorismate biosynthetic process"/>
    <property type="evidence" value="ECO:0007669"/>
    <property type="project" value="UniProtKB-UniPathway"/>
</dbReference>
<dbReference type="UniPathway" id="UPA00053">
    <property type="reaction ID" value="UER00084"/>
</dbReference>
<dbReference type="EMBL" id="LNZB01000020">
    <property type="protein sequence ID" value="KTD81759.1"/>
    <property type="molecule type" value="Genomic_DNA"/>
</dbReference>
<dbReference type="GO" id="GO:0003849">
    <property type="term" value="F:3-deoxy-7-phosphoheptulonate synthase activity"/>
    <property type="evidence" value="ECO:0007669"/>
    <property type="project" value="UniProtKB-EC"/>
</dbReference>
<evidence type="ECO:0000313" key="11">
    <source>
        <dbReference type="Proteomes" id="UP000054729"/>
    </source>
</evidence>
<dbReference type="InterPro" id="IPR006218">
    <property type="entry name" value="DAHP1/KDSA"/>
</dbReference>
<evidence type="ECO:0000256" key="8">
    <source>
        <dbReference type="PIRNR" id="PIRNR001361"/>
    </source>
</evidence>
<dbReference type="Proteomes" id="UP000054729">
    <property type="component" value="Unassembled WGS sequence"/>
</dbReference>
<dbReference type="SUPFAM" id="SSF51569">
    <property type="entry name" value="Aldolase"/>
    <property type="match status" value="1"/>
</dbReference>
<evidence type="ECO:0000313" key="10">
    <source>
        <dbReference type="EMBL" id="KTD81759.1"/>
    </source>
</evidence>
<dbReference type="GO" id="GO:0009073">
    <property type="term" value="P:aromatic amino acid family biosynthetic process"/>
    <property type="evidence" value="ECO:0007669"/>
    <property type="project" value="UniProtKB-KW"/>
</dbReference>
<keyword evidence="4 8" id="KW-0028">Amino-acid biosynthesis</keyword>
<dbReference type="PANTHER" id="PTHR21225:SF10">
    <property type="entry name" value="PHOSPHO-2-DEHYDRO-3-DEOXYHEPTONATE ALDOLASE, TYR-SENSITIVE"/>
    <property type="match status" value="1"/>
</dbReference>
<evidence type="ECO:0000256" key="5">
    <source>
        <dbReference type="ARBA" id="ARBA00022679"/>
    </source>
</evidence>
<dbReference type="InterPro" id="IPR006219">
    <property type="entry name" value="DAHP_synth_1"/>
</dbReference>
<gene>
    <name evidence="10" type="primary">aroF</name>
    <name evidence="10" type="ORF">Lwal_1011</name>
</gene>
<dbReference type="NCBIfam" id="NF009395">
    <property type="entry name" value="PRK12755.1"/>
    <property type="match status" value="1"/>
</dbReference>
<comment type="caution">
    <text evidence="10">The sequence shown here is derived from an EMBL/GenBank/DDBJ whole genome shotgun (WGS) entry which is preliminary data.</text>
</comment>
<dbReference type="Pfam" id="PF00793">
    <property type="entry name" value="DAHP_synth_1"/>
    <property type="match status" value="1"/>
</dbReference>
<reference evidence="10 11" key="1">
    <citation type="submission" date="2015-11" db="EMBL/GenBank/DDBJ databases">
        <title>Genomic analysis of 38 Legionella species identifies large and diverse effector repertoires.</title>
        <authorList>
            <person name="Burstein D."/>
            <person name="Amaro F."/>
            <person name="Zusman T."/>
            <person name="Lifshitz Z."/>
            <person name="Cohen O."/>
            <person name="Gilbert J.A."/>
            <person name="Pupko T."/>
            <person name="Shuman H.A."/>
            <person name="Segal G."/>
        </authorList>
    </citation>
    <scope>NUCLEOTIDE SEQUENCE [LARGE SCALE GENOMIC DNA]</scope>
    <source>
        <strain evidence="10 11">ATCC 51914</strain>
    </source>
</reference>
<comment type="pathway">
    <text evidence="2 8">Metabolic intermediate biosynthesis; chorismate biosynthesis; chorismate from D-erythrose 4-phosphate and phosphoenolpyruvate: step 1/7.</text>
</comment>
<dbReference type="GO" id="GO:0008652">
    <property type="term" value="P:amino acid biosynthetic process"/>
    <property type="evidence" value="ECO:0007669"/>
    <property type="project" value="UniProtKB-KW"/>
</dbReference>
<dbReference type="STRING" id="66969.Lwal_1011"/>
<dbReference type="FunFam" id="3.20.20.70:FF:000005">
    <property type="entry name" value="Phospho-2-dehydro-3-deoxyheptonate aldolase"/>
    <property type="match status" value="1"/>
</dbReference>
<evidence type="ECO:0000256" key="3">
    <source>
        <dbReference type="ARBA" id="ARBA00007985"/>
    </source>
</evidence>
<keyword evidence="6 8" id="KW-0057">Aromatic amino acid biosynthesis</keyword>
<comment type="catalytic activity">
    <reaction evidence="7 8">
        <text>D-erythrose 4-phosphate + phosphoenolpyruvate + H2O = 7-phospho-2-dehydro-3-deoxy-D-arabino-heptonate + phosphate</text>
        <dbReference type="Rhea" id="RHEA:14717"/>
        <dbReference type="ChEBI" id="CHEBI:15377"/>
        <dbReference type="ChEBI" id="CHEBI:16897"/>
        <dbReference type="ChEBI" id="CHEBI:43474"/>
        <dbReference type="ChEBI" id="CHEBI:58394"/>
        <dbReference type="ChEBI" id="CHEBI:58702"/>
        <dbReference type="EC" id="2.5.1.54"/>
    </reaction>
</comment>
<protein>
    <recommendedName>
        <fullName evidence="8">Phospho-2-dehydro-3-deoxyheptonate aldolase</fullName>
        <ecNumber evidence="8">2.5.1.54</ecNumber>
    </recommendedName>
</protein>
<evidence type="ECO:0000256" key="4">
    <source>
        <dbReference type="ARBA" id="ARBA00022605"/>
    </source>
</evidence>
<keyword evidence="11" id="KW-1185">Reference proteome</keyword>
<dbReference type="PIRSF" id="PIRSF001361">
    <property type="entry name" value="DAHP_synthase"/>
    <property type="match status" value="1"/>
</dbReference>
<comment type="function">
    <text evidence="1 8">Stereospecific condensation of phosphoenolpyruvate (PEP) and D-erythrose-4-phosphate (E4P) giving rise to 3-deoxy-D-arabino-heptulosonate-7-phosphate (DAHP).</text>
</comment>
<organism evidence="10 11">
    <name type="scientific">Legionella waltersii</name>
    <dbReference type="NCBI Taxonomy" id="66969"/>
    <lineage>
        <taxon>Bacteria</taxon>
        <taxon>Pseudomonadati</taxon>
        <taxon>Pseudomonadota</taxon>
        <taxon>Gammaproteobacteria</taxon>
        <taxon>Legionellales</taxon>
        <taxon>Legionellaceae</taxon>
        <taxon>Legionella</taxon>
    </lineage>
</organism>
<evidence type="ECO:0000259" key="9">
    <source>
        <dbReference type="Pfam" id="PF00793"/>
    </source>
</evidence>
<evidence type="ECO:0000256" key="2">
    <source>
        <dbReference type="ARBA" id="ARBA00004688"/>
    </source>
</evidence>
<proteinExistence type="inferred from homology"/>
<dbReference type="PATRIC" id="fig|66969.6.peg.1104"/>
<comment type="similarity">
    <text evidence="3 8">Belongs to the class-I DAHP synthase family.</text>
</comment>
<dbReference type="RefSeq" id="WP_058479833.1">
    <property type="nucleotide sequence ID" value="NZ_CAAAIQ010000031.1"/>
</dbReference>
<dbReference type="OrthoDB" id="9807331at2"/>
<dbReference type="AlphaFoldDB" id="A0A0W1AK67"/>
<dbReference type="Gene3D" id="3.20.20.70">
    <property type="entry name" value="Aldolase class I"/>
    <property type="match status" value="1"/>
</dbReference>